<accession>A0A9D1HY94</accession>
<reference evidence="1" key="2">
    <citation type="journal article" date="2021" name="PeerJ">
        <title>Extensive microbial diversity within the chicken gut microbiome revealed by metagenomics and culture.</title>
        <authorList>
            <person name="Gilroy R."/>
            <person name="Ravi A."/>
            <person name="Getino M."/>
            <person name="Pursley I."/>
            <person name="Horton D.L."/>
            <person name="Alikhan N.F."/>
            <person name="Baker D."/>
            <person name="Gharbi K."/>
            <person name="Hall N."/>
            <person name="Watson M."/>
            <person name="Adriaenssens E.M."/>
            <person name="Foster-Nyarko E."/>
            <person name="Jarju S."/>
            <person name="Secka A."/>
            <person name="Antonio M."/>
            <person name="Oren A."/>
            <person name="Chaudhuri R.R."/>
            <person name="La Ragione R."/>
            <person name="Hildebrand F."/>
            <person name="Pallen M.J."/>
        </authorList>
    </citation>
    <scope>NUCLEOTIDE SEQUENCE</scope>
    <source>
        <strain evidence="1">ChiHjej12B11-29160</strain>
    </source>
</reference>
<name>A0A9D1HY94_9ACTN</name>
<dbReference type="InterPro" id="IPR036412">
    <property type="entry name" value="HAD-like_sf"/>
</dbReference>
<dbReference type="InterPro" id="IPR023198">
    <property type="entry name" value="PGP-like_dom2"/>
</dbReference>
<dbReference type="Pfam" id="PF13419">
    <property type="entry name" value="HAD_2"/>
    <property type="match status" value="1"/>
</dbReference>
<dbReference type="SUPFAM" id="SSF56784">
    <property type="entry name" value="HAD-like"/>
    <property type="match status" value="1"/>
</dbReference>
<dbReference type="InterPro" id="IPR023214">
    <property type="entry name" value="HAD_sf"/>
</dbReference>
<organism evidence="1 2">
    <name type="scientific">Candidatus Coprovicinus avistercoris</name>
    <dbReference type="NCBI Taxonomy" id="2840754"/>
    <lineage>
        <taxon>Bacteria</taxon>
        <taxon>Bacillati</taxon>
        <taxon>Actinomycetota</taxon>
        <taxon>Coriobacteriia</taxon>
        <taxon>Coriobacteriales</taxon>
        <taxon>Coriobacteriaceae</taxon>
        <taxon>Coriobacteriaceae incertae sedis</taxon>
        <taxon>Candidatus Coprovicinus</taxon>
    </lineage>
</organism>
<dbReference type="PRINTS" id="PR00413">
    <property type="entry name" value="HADHALOGNASE"/>
</dbReference>
<dbReference type="GO" id="GO:0050308">
    <property type="term" value="F:sugar-phosphatase activity"/>
    <property type="evidence" value="ECO:0007669"/>
    <property type="project" value="TreeGrafter"/>
</dbReference>
<sequence length="214" mass="23090">MARPENLKGVLFDFDGTLADTEILGFELDQAVAAQYGIRLDEQDLRSLIGTTGLESVPAMFARHGVEITYPEFEARRQRNDVIYKERLQGLVPGAKKVLDDLVAHGIRLALVSTTDTYEIVYACNRFGITSHFDAFVGGDMDLVGKPAPDPYLTALGFLGLKPEECIVVEDSPTGIAAGKAAGMHTIAFTGGSVVQDVSAADETFASYEELSLI</sequence>
<dbReference type="PANTHER" id="PTHR43481:SF4">
    <property type="entry name" value="GLYCEROL-1-PHOSPHATE PHOSPHOHYDROLASE 1-RELATED"/>
    <property type="match status" value="1"/>
</dbReference>
<dbReference type="Gene3D" id="3.40.50.1000">
    <property type="entry name" value="HAD superfamily/HAD-like"/>
    <property type="match status" value="1"/>
</dbReference>
<dbReference type="SFLD" id="SFLDS00003">
    <property type="entry name" value="Haloacid_Dehalogenase"/>
    <property type="match status" value="1"/>
</dbReference>
<evidence type="ECO:0000313" key="2">
    <source>
        <dbReference type="Proteomes" id="UP000824078"/>
    </source>
</evidence>
<dbReference type="Proteomes" id="UP000824078">
    <property type="component" value="Unassembled WGS sequence"/>
</dbReference>
<dbReference type="NCBIfam" id="TIGR01509">
    <property type="entry name" value="HAD-SF-IA-v3"/>
    <property type="match status" value="1"/>
</dbReference>
<dbReference type="EMBL" id="DVMQ01000016">
    <property type="protein sequence ID" value="HIU24297.1"/>
    <property type="molecule type" value="Genomic_DNA"/>
</dbReference>
<proteinExistence type="predicted"/>
<comment type="caution">
    <text evidence="1">The sequence shown here is derived from an EMBL/GenBank/DDBJ whole genome shotgun (WGS) entry which is preliminary data.</text>
</comment>
<dbReference type="SFLD" id="SFLDG01135">
    <property type="entry name" value="C1.5.6:_HAD__Beta-PGM__Phospha"/>
    <property type="match status" value="1"/>
</dbReference>
<dbReference type="InterPro" id="IPR041492">
    <property type="entry name" value="HAD_2"/>
</dbReference>
<reference evidence="1" key="1">
    <citation type="submission" date="2020-10" db="EMBL/GenBank/DDBJ databases">
        <authorList>
            <person name="Gilroy R."/>
        </authorList>
    </citation>
    <scope>NUCLEOTIDE SEQUENCE</scope>
    <source>
        <strain evidence="1">ChiHjej12B11-29160</strain>
    </source>
</reference>
<gene>
    <name evidence="1" type="ORF">IAD17_05190</name>
</gene>
<evidence type="ECO:0000313" key="1">
    <source>
        <dbReference type="EMBL" id="HIU24297.1"/>
    </source>
</evidence>
<dbReference type="InterPro" id="IPR006439">
    <property type="entry name" value="HAD-SF_hydro_IA"/>
</dbReference>
<dbReference type="InterPro" id="IPR051806">
    <property type="entry name" value="HAD-like_SPP"/>
</dbReference>
<dbReference type="SFLD" id="SFLDG01129">
    <property type="entry name" value="C1.5:_HAD__Beta-PGM__Phosphata"/>
    <property type="match status" value="1"/>
</dbReference>
<dbReference type="PANTHER" id="PTHR43481">
    <property type="entry name" value="FRUCTOSE-1-PHOSPHATE PHOSPHATASE"/>
    <property type="match status" value="1"/>
</dbReference>
<dbReference type="AlphaFoldDB" id="A0A9D1HY94"/>
<dbReference type="Gene3D" id="1.10.150.240">
    <property type="entry name" value="Putative phosphatase, domain 2"/>
    <property type="match status" value="1"/>
</dbReference>
<protein>
    <submittedName>
        <fullName evidence="1">HAD family phosphatase</fullName>
    </submittedName>
</protein>